<dbReference type="GO" id="GO:0006813">
    <property type="term" value="P:potassium ion transport"/>
    <property type="evidence" value="ECO:0007669"/>
    <property type="project" value="InterPro"/>
</dbReference>
<dbReference type="PROSITE" id="PS51201">
    <property type="entry name" value="RCK_N"/>
    <property type="match status" value="1"/>
</dbReference>
<feature type="transmembrane region" description="Helical" evidence="7">
    <location>
        <begin position="84"/>
        <end position="110"/>
    </location>
</feature>
<dbReference type="InterPro" id="IPR006153">
    <property type="entry name" value="Cation/H_exchanger_TM"/>
</dbReference>
<evidence type="ECO:0000256" key="4">
    <source>
        <dbReference type="ARBA" id="ARBA00022692"/>
    </source>
</evidence>
<gene>
    <name evidence="9" type="ORF">HA222_01930</name>
</gene>
<evidence type="ECO:0000313" key="9">
    <source>
        <dbReference type="EMBL" id="HIH21406.1"/>
    </source>
</evidence>
<dbReference type="GO" id="GO:0016020">
    <property type="term" value="C:membrane"/>
    <property type="evidence" value="ECO:0007669"/>
    <property type="project" value="UniProtKB-SubCell"/>
</dbReference>
<dbReference type="InterPro" id="IPR038770">
    <property type="entry name" value="Na+/solute_symporter_sf"/>
</dbReference>
<evidence type="ECO:0000256" key="2">
    <source>
        <dbReference type="ARBA" id="ARBA00005551"/>
    </source>
</evidence>
<feature type="transmembrane region" description="Helical" evidence="7">
    <location>
        <begin position="350"/>
        <end position="370"/>
    </location>
</feature>
<comment type="caution">
    <text evidence="9">The sequence shown here is derived from an EMBL/GenBank/DDBJ whole genome shotgun (WGS) entry which is preliminary data.</text>
</comment>
<dbReference type="PANTHER" id="PTHR42751:SF3">
    <property type="entry name" value="SODIUM_GLUTAMATE SYMPORTER"/>
    <property type="match status" value="1"/>
</dbReference>
<evidence type="ECO:0000256" key="6">
    <source>
        <dbReference type="ARBA" id="ARBA00023136"/>
    </source>
</evidence>
<dbReference type="Pfam" id="PF02254">
    <property type="entry name" value="TrkA_N"/>
    <property type="match status" value="1"/>
</dbReference>
<dbReference type="EMBL" id="DUFW01000027">
    <property type="protein sequence ID" value="HIH21406.1"/>
    <property type="molecule type" value="Genomic_DNA"/>
</dbReference>
<feature type="domain" description="RCK N-terminal" evidence="8">
    <location>
        <begin position="412"/>
        <end position="527"/>
    </location>
</feature>
<dbReference type="Gene3D" id="1.20.1530.20">
    <property type="match status" value="1"/>
</dbReference>
<feature type="transmembrane region" description="Helical" evidence="7">
    <location>
        <begin position="30"/>
        <end position="49"/>
    </location>
</feature>
<keyword evidence="3" id="KW-0813">Transport</keyword>
<feature type="transmembrane region" description="Helical" evidence="7">
    <location>
        <begin position="234"/>
        <end position="254"/>
    </location>
</feature>
<feature type="transmembrane region" description="Helical" evidence="7">
    <location>
        <begin position="55"/>
        <end position="72"/>
    </location>
</feature>
<feature type="transmembrane region" description="Helical" evidence="7">
    <location>
        <begin position="292"/>
        <end position="313"/>
    </location>
</feature>
<evidence type="ECO:0000313" key="10">
    <source>
        <dbReference type="Proteomes" id="UP000590964"/>
    </source>
</evidence>
<dbReference type="Pfam" id="PF00999">
    <property type="entry name" value="Na_H_Exchanger"/>
    <property type="match status" value="1"/>
</dbReference>
<accession>A0A7J4K1L2</accession>
<evidence type="ECO:0000256" key="1">
    <source>
        <dbReference type="ARBA" id="ARBA00004141"/>
    </source>
</evidence>
<evidence type="ECO:0000256" key="7">
    <source>
        <dbReference type="SAM" id="Phobius"/>
    </source>
</evidence>
<sequence length="574" mass="63295">MAFDIVFSFGIIMIASTIVALIARRFKQPLLFAYLITGVIIGPIGLALISNTQDILVFSELGVAFLLFAIGIESNFSKLFRMKYLIVFGSLLQVAVTTAIVFALMGVLGFGFIESLYVGLILAFSSTVIAVKYLSDKNQINTLHGRLIIGFAIVQDLVAVMLLPLLARPETIFDIGLLSGFLIGLAVLFVLAVLLNKLLLPRLLKSNAKNQELFFLIVISTGLGFMYVANLVNFSIAVGAFIGGLTLSNLPYNTEALSRIRGLRDFFTTIFFVSLGMQLTLSIAAFPIALAVLMFLTVYLLNPLIYYLITYFAGYGSRNALTVGLALEQASEFSFILAAQALMLGQMSQGVYSVAILVIVVSMATTPYMLESSSKAYSFLHSVFKRLFPKYSSKKFNRKLKELEYLPKEELEGHIVILGSGVFGNSVAAVLRNYATVVLIDHNPSNILSNIKKRLYSVYGNGESEEVWQKANIEGAKIVISTIPDTRAAMSIIKRLREANEKSVIFARAHNFEEALQMYKLGVESVIMPQVLGSNECIRQIQNFLNTGKTISSKLKNEFINYLKGKAALERKYS</sequence>
<name>A0A7J4K1L2_9ARCH</name>
<feature type="transmembrane region" description="Helical" evidence="7">
    <location>
        <begin position="178"/>
        <end position="200"/>
    </location>
</feature>
<feature type="transmembrane region" description="Helical" evidence="7">
    <location>
        <begin position="266"/>
        <end position="286"/>
    </location>
</feature>
<keyword evidence="4 7" id="KW-0812">Transmembrane</keyword>
<feature type="transmembrane region" description="Helical" evidence="7">
    <location>
        <begin position="6"/>
        <end position="23"/>
    </location>
</feature>
<keyword evidence="5 7" id="KW-1133">Transmembrane helix</keyword>
<proteinExistence type="inferred from homology"/>
<dbReference type="AlphaFoldDB" id="A0A7J4K1L2"/>
<organism evidence="9 10">
    <name type="scientific">Candidatus Iainarchaeum sp</name>
    <dbReference type="NCBI Taxonomy" id="3101447"/>
    <lineage>
        <taxon>Archaea</taxon>
        <taxon>Candidatus Iainarchaeota</taxon>
        <taxon>Candidatus Iainarchaeia</taxon>
        <taxon>Candidatus Iainarchaeales</taxon>
        <taxon>Candidatus Iainarchaeaceae</taxon>
        <taxon>Candidatus Iainarchaeum</taxon>
    </lineage>
</organism>
<evidence type="ECO:0000256" key="3">
    <source>
        <dbReference type="ARBA" id="ARBA00022448"/>
    </source>
</evidence>
<dbReference type="InterPro" id="IPR036291">
    <property type="entry name" value="NAD(P)-bd_dom_sf"/>
</dbReference>
<dbReference type="PANTHER" id="PTHR42751">
    <property type="entry name" value="SODIUM/HYDROGEN EXCHANGER FAMILY/TRKA DOMAIN PROTEIN"/>
    <property type="match status" value="1"/>
</dbReference>
<reference evidence="10" key="1">
    <citation type="journal article" date="2020" name="bioRxiv">
        <title>A rank-normalized archaeal taxonomy based on genome phylogeny resolves widespread incomplete and uneven classifications.</title>
        <authorList>
            <person name="Rinke C."/>
            <person name="Chuvochina M."/>
            <person name="Mussig A.J."/>
            <person name="Chaumeil P.-A."/>
            <person name="Waite D.W."/>
            <person name="Whitman W.B."/>
            <person name="Parks D.H."/>
            <person name="Hugenholtz P."/>
        </authorList>
    </citation>
    <scope>NUCLEOTIDE SEQUENCE [LARGE SCALE GENOMIC DNA]</scope>
</reference>
<feature type="transmembrane region" description="Helical" evidence="7">
    <location>
        <begin position="116"/>
        <end position="135"/>
    </location>
</feature>
<comment type="similarity">
    <text evidence="2">Belongs to the monovalent cation:proton antiporter 2 (CPA2) transporter (TC 2.A.37) family.</text>
</comment>
<evidence type="ECO:0000256" key="5">
    <source>
        <dbReference type="ARBA" id="ARBA00022989"/>
    </source>
</evidence>
<keyword evidence="6 7" id="KW-0472">Membrane</keyword>
<dbReference type="SUPFAM" id="SSF51735">
    <property type="entry name" value="NAD(P)-binding Rossmann-fold domains"/>
    <property type="match status" value="1"/>
</dbReference>
<evidence type="ECO:0000259" key="8">
    <source>
        <dbReference type="PROSITE" id="PS51201"/>
    </source>
</evidence>
<dbReference type="Gene3D" id="3.40.50.720">
    <property type="entry name" value="NAD(P)-binding Rossmann-like Domain"/>
    <property type="match status" value="1"/>
</dbReference>
<protein>
    <recommendedName>
        <fullName evidence="8">RCK N-terminal domain-containing protein</fullName>
    </recommendedName>
</protein>
<dbReference type="GO" id="GO:0015297">
    <property type="term" value="F:antiporter activity"/>
    <property type="evidence" value="ECO:0007669"/>
    <property type="project" value="InterPro"/>
</dbReference>
<dbReference type="InterPro" id="IPR003148">
    <property type="entry name" value="RCK_N"/>
</dbReference>
<feature type="transmembrane region" description="Helical" evidence="7">
    <location>
        <begin position="212"/>
        <end position="228"/>
    </location>
</feature>
<feature type="transmembrane region" description="Helical" evidence="7">
    <location>
        <begin position="147"/>
        <end position="166"/>
    </location>
</feature>
<comment type="subcellular location">
    <subcellularLocation>
        <location evidence="1">Membrane</location>
        <topology evidence="1">Multi-pass membrane protein</topology>
    </subcellularLocation>
</comment>
<dbReference type="Proteomes" id="UP000590964">
    <property type="component" value="Unassembled WGS sequence"/>
</dbReference>
<dbReference type="GO" id="GO:1902600">
    <property type="term" value="P:proton transmembrane transport"/>
    <property type="evidence" value="ECO:0007669"/>
    <property type="project" value="InterPro"/>
</dbReference>